<dbReference type="SMART" id="SM00174">
    <property type="entry name" value="RHO"/>
    <property type="match status" value="1"/>
</dbReference>
<dbReference type="Gene3D" id="2.120.10.80">
    <property type="entry name" value="Kelch-type beta propeller"/>
    <property type="match status" value="2"/>
</dbReference>
<evidence type="ECO:0000313" key="7">
    <source>
        <dbReference type="EMBL" id="KAF4674771.1"/>
    </source>
</evidence>
<dbReference type="InterPro" id="IPR027417">
    <property type="entry name" value="P-loop_NTPase"/>
</dbReference>
<keyword evidence="5" id="KW-0449">Lipoprotein</keyword>
<dbReference type="SMART" id="SM00176">
    <property type="entry name" value="RAN"/>
    <property type="match status" value="1"/>
</dbReference>
<dbReference type="SUPFAM" id="SSF117281">
    <property type="entry name" value="Kelch motif"/>
    <property type="match status" value="1"/>
</dbReference>
<dbReference type="PANTHER" id="PTHR46093:SF18">
    <property type="entry name" value="FIBRONECTIN TYPE-III DOMAIN-CONTAINING PROTEIN"/>
    <property type="match status" value="1"/>
</dbReference>
<dbReference type="SMART" id="SM00173">
    <property type="entry name" value="RAS"/>
    <property type="match status" value="1"/>
</dbReference>
<dbReference type="GO" id="GO:0003924">
    <property type="term" value="F:GTPase activity"/>
    <property type="evidence" value="ECO:0007669"/>
    <property type="project" value="InterPro"/>
</dbReference>
<dbReference type="EMBL" id="JABANN010000025">
    <property type="protein sequence ID" value="KAF4674771.1"/>
    <property type="molecule type" value="Genomic_DNA"/>
</dbReference>
<dbReference type="InterPro" id="IPR011043">
    <property type="entry name" value="Gal_Oxase/kelch_b-propeller"/>
</dbReference>
<keyword evidence="4" id="KW-0342">GTP-binding</keyword>
<dbReference type="InterPro" id="IPR015915">
    <property type="entry name" value="Kelch-typ_b-propeller"/>
</dbReference>
<evidence type="ECO:0000313" key="6">
    <source>
        <dbReference type="EMBL" id="KAF4667569.1"/>
    </source>
</evidence>
<reference evidence="8 9" key="1">
    <citation type="submission" date="2020-04" db="EMBL/GenBank/DDBJ databases">
        <title>Perkinsus olseni comparative genomics.</title>
        <authorList>
            <person name="Bogema D.R."/>
        </authorList>
    </citation>
    <scope>NUCLEOTIDE SEQUENCE [LARGE SCALE GENOMIC DNA]</scope>
    <source>
        <strain evidence="6">ATCC PRA-179</strain>
        <strain evidence="7">ATCC PRA-31</strain>
    </source>
</reference>
<organism evidence="7 9">
    <name type="scientific">Perkinsus olseni</name>
    <name type="common">Perkinsus atlanticus</name>
    <dbReference type="NCBI Taxonomy" id="32597"/>
    <lineage>
        <taxon>Eukaryota</taxon>
        <taxon>Sar</taxon>
        <taxon>Alveolata</taxon>
        <taxon>Perkinsozoa</taxon>
        <taxon>Perkinsea</taxon>
        <taxon>Perkinsida</taxon>
        <taxon>Perkinsidae</taxon>
        <taxon>Perkinsus</taxon>
    </lineage>
</organism>
<evidence type="ECO:0000256" key="2">
    <source>
        <dbReference type="ARBA" id="ARBA00022737"/>
    </source>
</evidence>
<dbReference type="SUPFAM" id="SSF50965">
    <property type="entry name" value="Galactose oxidase, central domain"/>
    <property type="match status" value="1"/>
</dbReference>
<dbReference type="AlphaFoldDB" id="A0A7J6MV41"/>
<dbReference type="PANTHER" id="PTHR46093">
    <property type="entry name" value="ACYL-COA-BINDING DOMAIN-CONTAINING PROTEIN 5"/>
    <property type="match status" value="1"/>
</dbReference>
<evidence type="ECO:0000256" key="5">
    <source>
        <dbReference type="ARBA" id="ARBA00023288"/>
    </source>
</evidence>
<dbReference type="PRINTS" id="PR00449">
    <property type="entry name" value="RASTRNSFRMNG"/>
</dbReference>
<dbReference type="InterPro" id="IPR005225">
    <property type="entry name" value="Small_GTP-bd"/>
</dbReference>
<evidence type="ECO:0000256" key="1">
    <source>
        <dbReference type="ARBA" id="ARBA00022441"/>
    </source>
</evidence>
<dbReference type="GO" id="GO:0005525">
    <property type="term" value="F:GTP binding"/>
    <property type="evidence" value="ECO:0007669"/>
    <property type="project" value="UniProtKB-KW"/>
</dbReference>
<dbReference type="EMBL" id="JABAHT010000052">
    <property type="protein sequence ID" value="KAF4667569.1"/>
    <property type="molecule type" value="Genomic_DNA"/>
</dbReference>
<dbReference type="FunFam" id="3.40.50.300:FF:001129">
    <property type="entry name" value="ras-related protein Rab-44 isoform X2"/>
    <property type="match status" value="1"/>
</dbReference>
<name>A0A7J6MV41_PEROL</name>
<dbReference type="Pfam" id="PF00071">
    <property type="entry name" value="Ras"/>
    <property type="match status" value="1"/>
</dbReference>
<evidence type="ECO:0000256" key="3">
    <source>
        <dbReference type="ARBA" id="ARBA00022741"/>
    </source>
</evidence>
<protein>
    <submittedName>
        <fullName evidence="7">Uncharacterized protein</fullName>
    </submittedName>
</protein>
<accession>A0A7J6MV41</accession>
<proteinExistence type="predicted"/>
<gene>
    <name evidence="7" type="ORF">FOL46_004031</name>
    <name evidence="6" type="ORF">FOZ61_008120</name>
</gene>
<keyword evidence="3" id="KW-0547">Nucleotide-binding</keyword>
<keyword evidence="2" id="KW-0677">Repeat</keyword>
<dbReference type="InterPro" id="IPR001806">
    <property type="entry name" value="Small_GTPase"/>
</dbReference>
<dbReference type="Proteomes" id="UP000572268">
    <property type="component" value="Unassembled WGS sequence"/>
</dbReference>
<dbReference type="Proteomes" id="UP000570595">
    <property type="component" value="Unassembled WGS sequence"/>
</dbReference>
<dbReference type="PROSITE" id="PS51419">
    <property type="entry name" value="RAB"/>
    <property type="match status" value="1"/>
</dbReference>
<dbReference type="NCBIfam" id="TIGR00231">
    <property type="entry name" value="small_GTP"/>
    <property type="match status" value="1"/>
</dbReference>
<dbReference type="OrthoDB" id="416684at2759"/>
<evidence type="ECO:0000313" key="8">
    <source>
        <dbReference type="Proteomes" id="UP000570595"/>
    </source>
</evidence>
<evidence type="ECO:0000313" key="9">
    <source>
        <dbReference type="Proteomes" id="UP000572268"/>
    </source>
</evidence>
<sequence length="573" mass="62889">MLSTEAPEPELAVRNLVLSVCDLKQHGDTPTARAAARAATLGTRMYVFGGADDRRSFGNDGEVHLLEIEQMKWSRLQGTGDLPAARFGHTFNAISDTNLVLFGGLCTTDGSTSHPEFLGPSAPAWTHGAAEASSDLYVFNTRTLVWSRPTLTNNLEYPSGRYLHASAVVDEALVIYGGLDGQGRANAEVWVLNLSSWQWQRVSPSIALPPAFGHAMAVYGGSVYCFGGNYGDEEEDISELYRMTVKTGDTIEVSICETNNSTAPCQRRFHSMDMIAGRLYVLAGASSPSSTRFADLYVYDTTTSRWSRPLYDGAPINLRSHCTTVLHDKLLVFGGIRDKSGSDEVRISKKLFFLNVLEIKEGATEGDFKFKLVSVGDSGVGKSCLLTRFVNDVYSDFHVSTIGVDFKTVVTMVKGRLVKLQLWDTAGQERFSVVTGNYYRNADGFVLVYDATSRTSFDHVDQWLSQIEQHHDLGPNTIKILVGNKHDLSSEVVVTASEGEKKAQQIGAFFVAASAKTASNVDLAFLTGAQKLVEIRREQQQAQQQRNTVRRLQLESQESTTSANFCTQSCASR</sequence>
<keyword evidence="1" id="KW-0880">Kelch repeat</keyword>
<dbReference type="SUPFAM" id="SSF52540">
    <property type="entry name" value="P-loop containing nucleoside triphosphate hydrolases"/>
    <property type="match status" value="1"/>
</dbReference>
<comment type="caution">
    <text evidence="7">The sequence shown here is derived from an EMBL/GenBank/DDBJ whole genome shotgun (WGS) entry which is preliminary data.</text>
</comment>
<dbReference type="SMART" id="SM00175">
    <property type="entry name" value="RAB"/>
    <property type="match status" value="1"/>
</dbReference>
<dbReference type="Pfam" id="PF24681">
    <property type="entry name" value="Kelch_KLHDC2_KLHL20_DRC7"/>
    <property type="match status" value="2"/>
</dbReference>
<dbReference type="PROSITE" id="PS51421">
    <property type="entry name" value="RAS"/>
    <property type="match status" value="1"/>
</dbReference>
<dbReference type="Gene3D" id="3.40.50.300">
    <property type="entry name" value="P-loop containing nucleotide triphosphate hydrolases"/>
    <property type="match status" value="1"/>
</dbReference>
<dbReference type="PROSITE" id="PS51420">
    <property type="entry name" value="RHO"/>
    <property type="match status" value="1"/>
</dbReference>
<dbReference type="CDD" id="cd00154">
    <property type="entry name" value="Rab"/>
    <property type="match status" value="1"/>
</dbReference>
<evidence type="ECO:0000256" key="4">
    <source>
        <dbReference type="ARBA" id="ARBA00023134"/>
    </source>
</evidence>